<evidence type="ECO:0000313" key="2">
    <source>
        <dbReference type="EMBL" id="MBK1876188.1"/>
    </source>
</evidence>
<dbReference type="RefSeq" id="WP_200354404.1">
    <property type="nucleotide sequence ID" value="NZ_JAENIL010000007.1"/>
</dbReference>
<dbReference type="SUPFAM" id="SSF53335">
    <property type="entry name" value="S-adenosyl-L-methionine-dependent methyltransferases"/>
    <property type="match status" value="1"/>
</dbReference>
<keyword evidence="3" id="KW-1185">Reference proteome</keyword>
<keyword evidence="2" id="KW-0808">Transferase</keyword>
<dbReference type="GO" id="GO:0032259">
    <property type="term" value="P:methylation"/>
    <property type="evidence" value="ECO:0007669"/>
    <property type="project" value="UniProtKB-KW"/>
</dbReference>
<accession>A0A934VQ46</accession>
<dbReference type="GO" id="GO:0008757">
    <property type="term" value="F:S-adenosylmethionine-dependent methyltransferase activity"/>
    <property type="evidence" value="ECO:0007669"/>
    <property type="project" value="InterPro"/>
</dbReference>
<organism evidence="2 3">
    <name type="scientific">Pelagicoccus mobilis</name>
    <dbReference type="NCBI Taxonomy" id="415221"/>
    <lineage>
        <taxon>Bacteria</taxon>
        <taxon>Pseudomonadati</taxon>
        <taxon>Verrucomicrobiota</taxon>
        <taxon>Opitutia</taxon>
        <taxon>Puniceicoccales</taxon>
        <taxon>Pelagicoccaceae</taxon>
        <taxon>Pelagicoccus</taxon>
    </lineage>
</organism>
<sequence>MPFRVLKSLFAKDESSVVESSDTVDGLPVPSTQLIEWVTGQESLEVFLESGKLGVEAIEGVLERNGLSFKGMEAVLDFGCGCGRVLRYLQNFDTVRLHGTDINREAIAWADVNLNFAEFCSNRLVPPLRYRVASFDLVYAFSVFTHLPENLQSEWMAELRRVLRKGGHLIVSLHGDHYLPHVPEDQKPRYEEGGLVVRHSTKAGLNECAAFHPESYVRERLAGENGFEVVDFIPEGALGNPKQDLYLLKRV</sequence>
<dbReference type="AlphaFoldDB" id="A0A934VQ46"/>
<dbReference type="Gene3D" id="3.40.50.150">
    <property type="entry name" value="Vaccinia Virus protein VP39"/>
    <property type="match status" value="1"/>
</dbReference>
<dbReference type="InterPro" id="IPR013216">
    <property type="entry name" value="Methyltransf_11"/>
</dbReference>
<dbReference type="PANTHER" id="PTHR43861">
    <property type="entry name" value="TRANS-ACONITATE 2-METHYLTRANSFERASE-RELATED"/>
    <property type="match status" value="1"/>
</dbReference>
<reference evidence="2" key="1">
    <citation type="submission" date="2021-01" db="EMBL/GenBank/DDBJ databases">
        <title>Modified the classification status of verrucomicrobia.</title>
        <authorList>
            <person name="Feng X."/>
        </authorList>
    </citation>
    <scope>NUCLEOTIDE SEQUENCE</scope>
    <source>
        <strain evidence="2">KCTC 13126</strain>
    </source>
</reference>
<evidence type="ECO:0000259" key="1">
    <source>
        <dbReference type="Pfam" id="PF08241"/>
    </source>
</evidence>
<comment type="caution">
    <text evidence="2">The sequence shown here is derived from an EMBL/GenBank/DDBJ whole genome shotgun (WGS) entry which is preliminary data.</text>
</comment>
<keyword evidence="2" id="KW-0489">Methyltransferase</keyword>
<name>A0A934VQ46_9BACT</name>
<evidence type="ECO:0000313" key="3">
    <source>
        <dbReference type="Proteomes" id="UP000617628"/>
    </source>
</evidence>
<dbReference type="CDD" id="cd02440">
    <property type="entry name" value="AdoMet_MTases"/>
    <property type="match status" value="1"/>
</dbReference>
<dbReference type="Pfam" id="PF08241">
    <property type="entry name" value="Methyltransf_11"/>
    <property type="match status" value="1"/>
</dbReference>
<dbReference type="InterPro" id="IPR029063">
    <property type="entry name" value="SAM-dependent_MTases_sf"/>
</dbReference>
<dbReference type="Proteomes" id="UP000617628">
    <property type="component" value="Unassembled WGS sequence"/>
</dbReference>
<feature type="domain" description="Methyltransferase type 11" evidence="1">
    <location>
        <begin position="76"/>
        <end position="171"/>
    </location>
</feature>
<dbReference type="EMBL" id="JAENIL010000007">
    <property type="protein sequence ID" value="MBK1876188.1"/>
    <property type="molecule type" value="Genomic_DNA"/>
</dbReference>
<proteinExistence type="predicted"/>
<protein>
    <submittedName>
        <fullName evidence="2">Class I SAM-dependent methyltransferase</fullName>
    </submittedName>
</protein>
<gene>
    <name evidence="2" type="ORF">JIN87_04870</name>
</gene>